<feature type="domain" description="Autotransporter" evidence="3">
    <location>
        <begin position="1848"/>
        <end position="2150"/>
    </location>
</feature>
<protein>
    <recommendedName>
        <fullName evidence="3">Autotransporter domain-containing protein</fullName>
    </recommendedName>
</protein>
<evidence type="ECO:0000256" key="2">
    <source>
        <dbReference type="SAM" id="SignalP"/>
    </source>
</evidence>
<dbReference type="Pfam" id="PF25784">
    <property type="entry name" value="BigA_N"/>
    <property type="match status" value="1"/>
</dbReference>
<accession>A0ABY3S3M5</accession>
<reference evidence="4 5" key="1">
    <citation type="journal article" date="2022" name="Int. J. Syst. Evol. Microbiol.">
        <title>Pseudocitrobacter corydidari sp. nov., isolated from the Asian emerald cockroach Corydidarum magnifica.</title>
        <authorList>
            <person name="Guzman J."/>
            <person name="Poehlein A."/>
            <person name="Glaeser S.P."/>
            <person name="Schwengers O."/>
            <person name="Blom J."/>
            <person name="Hollensteiner J."/>
            <person name="Kampfer P."/>
            <person name="Vilcinskas A."/>
        </authorList>
    </citation>
    <scope>NUCLEOTIDE SEQUENCE [LARGE SCALE GENOMIC DNA]</scope>
    <source>
        <strain evidence="4">G163CM</strain>
    </source>
</reference>
<evidence type="ECO:0000259" key="3">
    <source>
        <dbReference type="PROSITE" id="PS51208"/>
    </source>
</evidence>
<evidence type="ECO:0000313" key="5">
    <source>
        <dbReference type="Proteomes" id="UP001199659"/>
    </source>
</evidence>
<gene>
    <name evidence="4" type="ORF">G163CM_13680</name>
</gene>
<dbReference type="PROSITE" id="PS51208">
    <property type="entry name" value="AUTOTRANSPORTER"/>
    <property type="match status" value="1"/>
</dbReference>
<evidence type="ECO:0000313" key="4">
    <source>
        <dbReference type="EMBL" id="UGS40669.1"/>
    </source>
</evidence>
<sequence length="2150" mass="220319">MQKKTLLSACIALALSGQGWAADTIETDGVSGERKSSRVTCPTDPGKLSQQELKKLPPECVAATPSNHKLYPWLAVGATALLTTLAAIELTDHDGDHSHSSSSPQPTPPDDNDNPPVPPSDDGSLTPVGPNDGGDDTPDDGGDDTPDDGGDDTPDDGGDNTPDDGGDNTPDDGGDDTPDDGGDNTPDDGGDNTPDDGGDDTPDDGGDNTPDDGGDDTPDDGGDNTPDDGGDDTPDDGGDDTPNDGGDDTPDDGGDDTPDDGGDDTPDDGGDDTPDDGGDDTPDDGGDNTPDDGGDDIPDDGGDDTPDGGGDDTPDDGGDDTPDDGGDDTPDDGGDDTPDDGGDDTPDDGGDDTPDDGGDDTPDDGGDDTPDDGGDDTPDDGGDDTPDDGGDDTPDDSGDDTPDDSGDDTPDDGGDDTPDDGGDDTPDDGGDDTPDDGGDDTPDDGGDDTPDDDGDDTPVKHDPVVYKNNVTWDQDAKTVEIRNTTFTYAKNEDGSYTLTGPNGKTTIVKNWSVDEAANTVSFDGVNTAGGITWRYDDDGKIHIVKEAGTVADGTTGDHFQVNDATITDKGGNTALNGGTVMVVDGHDITLNNDGKTTAIGEGSVVGILTGDDITINNNGETEVDGGTAVIINGDRATLNTAGDSTFTNGGTGSEINGDNAVVSNKGVMTVDGEHSTGSKITGNDALVKQSGDLYVSGGARGIIVDGDGTIISNKGNITVVDEKSIGIELQGNDTTFINMGDISASNGNAEENATGVKIAGDNATFMNVGDISASNAGTGVQVIGDAGDISLAGGMYVGDFSTGLDVVGNNNTMTLATYELNVTGQDATGVNVAGNGNTIDIAGNILVDKNQLADNAAEYFYDPSVGVNVSGDNNDITLDGQLTMVVDSETTNRTYARFDGSQENISGLVITGDGNTVALNGGVQFRGEANTLTNGEDIASARKGSGSTPLIKVDGNSSVYLNGDSVIGGDFPVGYSSIIQLNDGAMLKIGDDASFSTKDVNIFEHYFDATPAIINASSGSQVINEGDVDVANIKFINVNDENSSAVNSGSIALLQYDYSTPTNPVPEPGGVALMAQGGATVTNNGFITAKVMEQYSVVNMRNSVGATGSDIPNNQTESMIALEAYHNSYALNGESGVIDMYGRGNIGMTAIDNSTAENAGNISIDALWVDANDTTQLRSDIHGNRAGDYAAAMWVGTDDFNGAGVNATAINKESGVITIYNAGAGMFANGHGNTVINQGTINLEKNDNYDSTIGANKLVGMAVYNGGTAINDQTGVININAEIGQAFYNDGSGVIVNYGTICTFGICQDSASYNPTDSAISRGWDNGNVITAEGETLDLPTSGGVTNPLAESDIYITNAGTVTGGAITVAHNGNLTNEITGNINKVVIAIDGEYINQGITQSVSVDGGVFNNEGTVTGQVVTTVASSVINNAGTISSIEQWASSVYNTGTVSNWKGSSVSAVMNNQAGGTVDKVFFTAASTFNNAGTVNHVTVDKKGVFNNLQGGVATIDDGQLWAGSFNNWGTVNSDANIMAAGNPHTLYNGETGVINGQIKTALNVNANTLVVNDGTINIDNTGNVAMSAHGSAKMVNNNIINVGTEGTSETGMVGMQLESNAKADAVIENNGTINIYASDSFAFSQLGSAGHIVNNGIVYIDDSVTGSGIFKQSGISAEGNGEGGDGTEAHYVDFTAPDEPTITPYSGGSSSSSVSSDDGMNNLNGYVVGTSADGSAGKLMVNNASMNGVGINTGFTAGTADTTVSFDNVVEGSNLTDADAITSTSVVWTAKGSTDGSGNVDVTMSKNAYTDVATDASVNDIAKALDASYTNNELFTSLNVGTTAELNSALKQVSGSQATTVFREARVLSNRFSMLADAAPKVGNGLSFNVVAKGDPRAELGNNTEYDMLALRKTVHMSESQSMSLEYGIARLDGDGAQKAGDNGVTGGYSQFFGLKHQMSFDNGMRWNNALRYDVHNLDSSRSVAYGDVSKTADTNVKQQYLEFRSEGAKTFEPREGLKITPYAGVKLRHTLEGGYQERNAGDFNLSMNSGSETAVDSIVGLKLDYAGKDGWSANATLEGGPNLSYTKSQRTASLAGAGSQHFNVDDGQKGGGINSLASVGVKYSSKESSLNLDAYHWKEDGISDKGVMLNFKKTF</sequence>
<dbReference type="InterPro" id="IPR058035">
    <property type="entry name" value="BigA/YdbA-like_N"/>
</dbReference>
<feature type="region of interest" description="Disordered" evidence="1">
    <location>
        <begin position="93"/>
        <end position="465"/>
    </location>
</feature>
<organism evidence="4 5">
    <name type="scientific">Pseudocitrobacter corydidari</name>
    <dbReference type="NCBI Taxonomy" id="2891570"/>
    <lineage>
        <taxon>Bacteria</taxon>
        <taxon>Pseudomonadati</taxon>
        <taxon>Pseudomonadota</taxon>
        <taxon>Gammaproteobacteria</taxon>
        <taxon>Enterobacterales</taxon>
        <taxon>Enterobacteriaceae</taxon>
        <taxon>Pseudocitrobacter</taxon>
    </lineage>
</organism>
<dbReference type="RefSeq" id="WP_231827360.1">
    <property type="nucleotide sequence ID" value="NZ_CP087880.1"/>
</dbReference>
<dbReference type="InterPro" id="IPR036709">
    <property type="entry name" value="Autotransporte_beta_dom_sf"/>
</dbReference>
<dbReference type="SMART" id="SM00869">
    <property type="entry name" value="Autotransporter"/>
    <property type="match status" value="1"/>
</dbReference>
<dbReference type="InterPro" id="IPR005546">
    <property type="entry name" value="Autotransporte_beta"/>
</dbReference>
<name>A0ABY3S3M5_9ENTR</name>
<dbReference type="Proteomes" id="UP001199659">
    <property type="component" value="Chromosome"/>
</dbReference>
<keyword evidence="2" id="KW-0732">Signal</keyword>
<dbReference type="SUPFAM" id="SSF103515">
    <property type="entry name" value="Autotransporter"/>
    <property type="match status" value="1"/>
</dbReference>
<keyword evidence="5" id="KW-1185">Reference proteome</keyword>
<feature type="chain" id="PRO_5046957698" description="Autotransporter domain-containing protein" evidence="2">
    <location>
        <begin position="22"/>
        <end position="2150"/>
    </location>
</feature>
<feature type="signal peptide" evidence="2">
    <location>
        <begin position="1"/>
        <end position="21"/>
    </location>
</feature>
<feature type="compositionally biased region" description="Pro residues" evidence="1">
    <location>
        <begin position="105"/>
        <end position="119"/>
    </location>
</feature>
<feature type="region of interest" description="Disordered" evidence="1">
    <location>
        <begin position="28"/>
        <end position="50"/>
    </location>
</feature>
<evidence type="ECO:0000256" key="1">
    <source>
        <dbReference type="SAM" id="MobiDB-lite"/>
    </source>
</evidence>
<proteinExistence type="predicted"/>
<dbReference type="EMBL" id="CP087880">
    <property type="protein sequence ID" value="UGS40669.1"/>
    <property type="molecule type" value="Genomic_DNA"/>
</dbReference>
<dbReference type="InterPro" id="IPR058034">
    <property type="entry name" value="BigA_beta"/>
</dbReference>
<feature type="compositionally biased region" description="Acidic residues" evidence="1">
    <location>
        <begin position="133"/>
        <end position="456"/>
    </location>
</feature>
<dbReference type="Pfam" id="PF25783">
    <property type="entry name" value="BigA_beta"/>
    <property type="match status" value="1"/>
</dbReference>